<proteinExistence type="inferred from homology"/>
<dbReference type="HAMAP" id="MF_00008">
    <property type="entry name" value="Thymidy_synth_bact"/>
    <property type="match status" value="1"/>
</dbReference>
<keyword evidence="3" id="KW-0808">Transferase</keyword>
<dbReference type="Proteomes" id="UP000203826">
    <property type="component" value="Segment"/>
</dbReference>
<dbReference type="PANTHER" id="PTHR11548">
    <property type="entry name" value="THYMIDYLATE SYNTHASE 1"/>
    <property type="match status" value="1"/>
</dbReference>
<dbReference type="InterPro" id="IPR000398">
    <property type="entry name" value="Thymidylate_synthase"/>
</dbReference>
<keyword evidence="8" id="KW-1185">Reference proteome</keyword>
<evidence type="ECO:0000256" key="4">
    <source>
        <dbReference type="ARBA" id="ARBA00022727"/>
    </source>
</evidence>
<dbReference type="PROSITE" id="PS00091">
    <property type="entry name" value="THYMIDYLATE_SYNTHASE"/>
    <property type="match status" value="1"/>
</dbReference>
<feature type="domain" description="Thymidylate synthase/dCMP hydroxymethylase" evidence="6">
    <location>
        <begin position="21"/>
        <end position="302"/>
    </location>
</feature>
<dbReference type="EC" id="2.1.1.45" evidence="1"/>
<evidence type="ECO:0000256" key="3">
    <source>
        <dbReference type="ARBA" id="ARBA00022679"/>
    </source>
</evidence>
<sequence>MIKHSLEKLKERNGEKHDEYQYISLIEDIIQYGEMVLGRNGNALTTFGSAMHFNLENNIVPVLTTKKVAIKTCIKELLWFISGNTNNKILKSQNVHIWDGNGSRDFLDSRGLTNLEEDDLGPVYGHQWRHFNAPYTNCETDYTDKGVDQLEYIINCLKDPKERYSRRLVMSAWNPSQLGEMALPPCHILAQFNVVKDELSCSLYQRSGDVGLGVPFNIASYSILTHIIAKHCNLKAKEFVYYLGNTHIYDDHIDELKIQIERKPYKFPKINIKNTYTSIDEYSICDIDIINYEYHPSIKMEMRK</sequence>
<dbReference type="PRINTS" id="PR00108">
    <property type="entry name" value="THYMDSNTHASE"/>
</dbReference>
<reference evidence="7 8" key="1">
    <citation type="journal article" date="2015" name="Genome Announc.">
        <title>The 474-Kilobase-Pair Complete Genome Sequence of CeV-01B, a Virus Infecting Haptolina (Chrysochromulina) ericina (Prymnesiophyceae).</title>
        <authorList>
            <person name="Gallot-Lavallee L."/>
            <person name="Pagarete A."/>
            <person name="Legendre M."/>
            <person name="Santini S."/>
            <person name="Sandaa R.A."/>
            <person name="Himmelbauer H."/>
            <person name="Ogata H."/>
            <person name="Bratbak G."/>
            <person name="Claverie J.M."/>
        </authorList>
    </citation>
    <scope>NUCLEOTIDE SEQUENCE [LARGE SCALE GENOMIC DNA]</scope>
    <source>
        <strain evidence="7">CeV-01B</strain>
    </source>
</reference>
<accession>A0A0N9QZ12</accession>
<keyword evidence="2" id="KW-0489">Methyltransferase</keyword>
<evidence type="ECO:0000259" key="6">
    <source>
        <dbReference type="Pfam" id="PF00303"/>
    </source>
</evidence>
<dbReference type="PANTHER" id="PTHR11548:SF2">
    <property type="entry name" value="THYMIDYLATE SYNTHASE"/>
    <property type="match status" value="1"/>
</dbReference>
<dbReference type="InterPro" id="IPR020940">
    <property type="entry name" value="Thymidylate_synthase_AS"/>
</dbReference>
<organism evidence="7 8">
    <name type="scientific">Chrysochromulina ericina virus CeV-01B</name>
    <dbReference type="NCBI Taxonomy" id="3070830"/>
    <lineage>
        <taxon>Viruses</taxon>
        <taxon>Varidnaviria</taxon>
        <taxon>Bamfordvirae</taxon>
        <taxon>Nucleocytoviricota</taxon>
        <taxon>Megaviricetes</taxon>
        <taxon>Imitervirales</taxon>
        <taxon>Mesomimiviridae</taxon>
        <taxon>Tethysvirus</taxon>
        <taxon>Tethysvirus raunefjordenense</taxon>
    </lineage>
</organism>
<dbReference type="FunFam" id="3.30.572.10:FF:000013">
    <property type="entry name" value="Thymidylate synthase"/>
    <property type="match status" value="1"/>
</dbReference>
<name>A0A0N9QZ12_9VIRU</name>
<gene>
    <name evidence="7" type="ORF">ceV_410</name>
</gene>
<dbReference type="CDD" id="cd00351">
    <property type="entry name" value="TS_Pyrimidine_HMase"/>
    <property type="match status" value="1"/>
</dbReference>
<dbReference type="InterPro" id="IPR023451">
    <property type="entry name" value="Thymidate_synth/dCMP_Mease_dom"/>
</dbReference>
<dbReference type="InterPro" id="IPR045097">
    <property type="entry name" value="Thymidate_synth/dCMP_Mease"/>
</dbReference>
<dbReference type="Gene3D" id="3.30.572.10">
    <property type="entry name" value="Thymidylate synthase/dCMP hydroxymethylase domain"/>
    <property type="match status" value="1"/>
</dbReference>
<dbReference type="GO" id="GO:0032259">
    <property type="term" value="P:methylation"/>
    <property type="evidence" value="ECO:0007669"/>
    <property type="project" value="UniProtKB-KW"/>
</dbReference>
<evidence type="ECO:0000313" key="8">
    <source>
        <dbReference type="Proteomes" id="UP000203826"/>
    </source>
</evidence>
<dbReference type="Pfam" id="PF00303">
    <property type="entry name" value="Thymidylat_synt"/>
    <property type="match status" value="1"/>
</dbReference>
<protein>
    <recommendedName>
        <fullName evidence="1">thymidylate synthase</fullName>
        <ecNumber evidence="1">2.1.1.45</ecNumber>
    </recommendedName>
</protein>
<dbReference type="GO" id="GO:0004799">
    <property type="term" value="F:thymidylate synthase activity"/>
    <property type="evidence" value="ECO:0007669"/>
    <property type="project" value="UniProtKB-EC"/>
</dbReference>
<dbReference type="GO" id="GO:0006231">
    <property type="term" value="P:dTMP biosynthetic process"/>
    <property type="evidence" value="ECO:0007669"/>
    <property type="project" value="InterPro"/>
</dbReference>
<dbReference type="NCBIfam" id="TIGR03284">
    <property type="entry name" value="thym_sym"/>
    <property type="match status" value="1"/>
</dbReference>
<dbReference type="SUPFAM" id="SSF55831">
    <property type="entry name" value="Thymidylate synthase/dCMP hydroxymethylase"/>
    <property type="match status" value="1"/>
</dbReference>
<evidence type="ECO:0000313" key="7">
    <source>
        <dbReference type="EMBL" id="ALH23316.1"/>
    </source>
</evidence>
<dbReference type="OrthoDB" id="13491at10239"/>
<dbReference type="InterPro" id="IPR036926">
    <property type="entry name" value="Thymidate_synth/dCMP_Mease_sf"/>
</dbReference>
<evidence type="ECO:0000256" key="1">
    <source>
        <dbReference type="ARBA" id="ARBA00011947"/>
    </source>
</evidence>
<keyword evidence="4" id="KW-0545">Nucleotide biosynthesis</keyword>
<feature type="active site" evidence="5">
    <location>
        <position position="186"/>
    </location>
</feature>
<dbReference type="EMBL" id="KT820662">
    <property type="protein sequence ID" value="ALH23316.1"/>
    <property type="molecule type" value="Genomic_DNA"/>
</dbReference>
<evidence type="ECO:0000256" key="5">
    <source>
        <dbReference type="PROSITE-ProRule" id="PRU10016"/>
    </source>
</evidence>
<evidence type="ECO:0000256" key="2">
    <source>
        <dbReference type="ARBA" id="ARBA00022603"/>
    </source>
</evidence>
<dbReference type="KEGG" id="vg:26049277"/>